<dbReference type="CDD" id="cd06422">
    <property type="entry name" value="NTP_transferase_like_1"/>
    <property type="match status" value="1"/>
</dbReference>
<keyword evidence="6" id="KW-1185">Reference proteome</keyword>
<evidence type="ECO:0000256" key="3">
    <source>
        <dbReference type="ARBA" id="ARBA00022842"/>
    </source>
</evidence>
<protein>
    <submittedName>
        <fullName evidence="5">MurNAc alpha-1-phosphate uridylyltransferase</fullName>
    </submittedName>
</protein>
<dbReference type="InterPro" id="IPR025877">
    <property type="entry name" value="MobA-like_NTP_Trfase"/>
</dbReference>
<dbReference type="Gene3D" id="3.90.550.10">
    <property type="entry name" value="Spore Coat Polysaccharide Biosynthesis Protein SpsA, Chain A"/>
    <property type="match status" value="1"/>
</dbReference>
<sequence length="222" mass="23823">MMFAAGFGRRMGNLTKDTPKPLIRVAGVPLIDHTLCLVREINSDHIVANVHYLPDALVNHFRGSEVALSHESPDILETGGGLKHALPLLGKGPVFTTNTDAIWQGPNPFMLALSHWAPSTMDALTVCIPTENAIGHSGQGDFRLSSQGKVSRGPGVVYGGVQILKTDGLFGIQEASFSLNRLWDNMIANGTLYGVIYPGKWCDVGSAEGIALAENLLRDTHV</sequence>
<evidence type="ECO:0000313" key="5">
    <source>
        <dbReference type="EMBL" id="PSL17942.1"/>
    </source>
</evidence>
<dbReference type="AlphaFoldDB" id="A0A2P8F8E7"/>
<organism evidence="5 6">
    <name type="scientific">Shimia abyssi</name>
    <dbReference type="NCBI Taxonomy" id="1662395"/>
    <lineage>
        <taxon>Bacteria</taxon>
        <taxon>Pseudomonadati</taxon>
        <taxon>Pseudomonadota</taxon>
        <taxon>Alphaproteobacteria</taxon>
        <taxon>Rhodobacterales</taxon>
        <taxon>Roseobacteraceae</taxon>
    </lineage>
</organism>
<dbReference type="PANTHER" id="PTHR43584">
    <property type="entry name" value="NUCLEOTIDYL TRANSFERASE"/>
    <property type="match status" value="1"/>
</dbReference>
<proteinExistence type="predicted"/>
<reference evidence="5 6" key="1">
    <citation type="submission" date="2018-03" db="EMBL/GenBank/DDBJ databases">
        <title>Genomic Encyclopedia of Archaeal and Bacterial Type Strains, Phase II (KMG-II): from individual species to whole genera.</title>
        <authorList>
            <person name="Goeker M."/>
        </authorList>
    </citation>
    <scope>NUCLEOTIDE SEQUENCE [LARGE SCALE GENOMIC DNA]</scope>
    <source>
        <strain evidence="5 6">DSM 100673</strain>
    </source>
</reference>
<dbReference type="PANTHER" id="PTHR43584:SF8">
    <property type="entry name" value="N-ACETYLMURAMATE ALPHA-1-PHOSPHATE URIDYLYLTRANSFERASE"/>
    <property type="match status" value="1"/>
</dbReference>
<keyword evidence="3" id="KW-0460">Magnesium</keyword>
<dbReference type="Pfam" id="PF12804">
    <property type="entry name" value="NTP_transf_3"/>
    <property type="match status" value="1"/>
</dbReference>
<dbReference type="Proteomes" id="UP000240418">
    <property type="component" value="Unassembled WGS sequence"/>
</dbReference>
<dbReference type="InterPro" id="IPR050065">
    <property type="entry name" value="GlmU-like"/>
</dbReference>
<dbReference type="GO" id="GO:0016779">
    <property type="term" value="F:nucleotidyltransferase activity"/>
    <property type="evidence" value="ECO:0007669"/>
    <property type="project" value="UniProtKB-KW"/>
</dbReference>
<dbReference type="InterPro" id="IPR029044">
    <property type="entry name" value="Nucleotide-diphossugar_trans"/>
</dbReference>
<name>A0A2P8F8E7_9RHOB</name>
<evidence type="ECO:0000256" key="1">
    <source>
        <dbReference type="ARBA" id="ARBA00022679"/>
    </source>
</evidence>
<dbReference type="EMBL" id="PYGJ01000013">
    <property type="protein sequence ID" value="PSL17942.1"/>
    <property type="molecule type" value="Genomic_DNA"/>
</dbReference>
<feature type="domain" description="MobA-like NTP transferase" evidence="4">
    <location>
        <begin position="3"/>
        <end position="123"/>
    </location>
</feature>
<dbReference type="SUPFAM" id="SSF53448">
    <property type="entry name" value="Nucleotide-diphospho-sugar transferases"/>
    <property type="match status" value="1"/>
</dbReference>
<evidence type="ECO:0000256" key="2">
    <source>
        <dbReference type="ARBA" id="ARBA00022695"/>
    </source>
</evidence>
<gene>
    <name evidence="5" type="ORF">CLV88_11313</name>
</gene>
<comment type="caution">
    <text evidence="5">The sequence shown here is derived from an EMBL/GenBank/DDBJ whole genome shotgun (WGS) entry which is preliminary data.</text>
</comment>
<keyword evidence="1 5" id="KW-0808">Transferase</keyword>
<keyword evidence="2 5" id="KW-0548">Nucleotidyltransferase</keyword>
<accession>A0A2P8F8E7</accession>
<evidence type="ECO:0000313" key="6">
    <source>
        <dbReference type="Proteomes" id="UP000240418"/>
    </source>
</evidence>
<evidence type="ECO:0000259" key="4">
    <source>
        <dbReference type="Pfam" id="PF12804"/>
    </source>
</evidence>